<evidence type="ECO:0000313" key="4">
    <source>
        <dbReference type="Proteomes" id="UP001157017"/>
    </source>
</evidence>
<evidence type="ECO:0000313" key="3">
    <source>
        <dbReference type="EMBL" id="GMA86469.1"/>
    </source>
</evidence>
<proteinExistence type="predicted"/>
<comment type="caution">
    <text evidence="3">The sequence shown here is derived from an EMBL/GenBank/DDBJ whole genome shotgun (WGS) entry which is preliminary data.</text>
</comment>
<sequence length="322" mass="32345">MTSLVDVRLRGSAASDLPAGSLLHLGSARVAARLRPLAAATSDVVRLTLEAPLPLRVGDRGLLRDPGASRVLGGVVVLDPDPPQAAATARCSQERAEPAGRGGRRGRPGGRAAAPRRRTARPAGRAWASAPPACPARATSTTAPGWSRRPSPRRCAASLVGFSGRWHAADPLAAAPSVDVARQRLGLPTGALVGGLVQPPLAVRQGRVVDVRRDAVDPLTPAVRASVTAVLADLADRPFVAPEAHRLREPGAGAARAGGRRASRRAGAGGGGAGARARGGRGGGRCAARRRRADHPGGGAGGLGDDPAGRDPAAGACSTSAG</sequence>
<name>A0ABQ6JGF8_9ACTN</name>
<feature type="region of interest" description="Disordered" evidence="1">
    <location>
        <begin position="82"/>
        <end position="152"/>
    </location>
</feature>
<feature type="compositionally biased region" description="Basic residues" evidence="1">
    <location>
        <begin position="102"/>
        <end position="120"/>
    </location>
</feature>
<accession>A0ABQ6JGF8</accession>
<evidence type="ECO:0000259" key="2">
    <source>
        <dbReference type="Pfam" id="PF25461"/>
    </source>
</evidence>
<feature type="region of interest" description="Disordered" evidence="1">
    <location>
        <begin position="245"/>
        <end position="322"/>
    </location>
</feature>
<feature type="domain" description="Selenocysteine-specific elongation factor beta-barrel" evidence="2">
    <location>
        <begin position="23"/>
        <end position="84"/>
    </location>
</feature>
<gene>
    <name evidence="3" type="ORF">GCM10025868_17190</name>
</gene>
<organism evidence="3 4">
    <name type="scientific">Angustibacter aerolatus</name>
    <dbReference type="NCBI Taxonomy" id="1162965"/>
    <lineage>
        <taxon>Bacteria</taxon>
        <taxon>Bacillati</taxon>
        <taxon>Actinomycetota</taxon>
        <taxon>Actinomycetes</taxon>
        <taxon>Kineosporiales</taxon>
        <taxon>Kineosporiaceae</taxon>
    </lineage>
</organism>
<protein>
    <recommendedName>
        <fullName evidence="2">Selenocysteine-specific elongation factor beta-barrel domain-containing protein</fullName>
    </recommendedName>
</protein>
<dbReference type="InterPro" id="IPR057335">
    <property type="entry name" value="Beta-barrel_SelB"/>
</dbReference>
<evidence type="ECO:0000256" key="1">
    <source>
        <dbReference type="SAM" id="MobiDB-lite"/>
    </source>
</evidence>
<dbReference type="Pfam" id="PF25461">
    <property type="entry name" value="Beta-barrel_SelB"/>
    <property type="match status" value="1"/>
</dbReference>
<keyword evidence="4" id="KW-1185">Reference proteome</keyword>
<dbReference type="Proteomes" id="UP001157017">
    <property type="component" value="Unassembled WGS sequence"/>
</dbReference>
<dbReference type="EMBL" id="BSUZ01000001">
    <property type="protein sequence ID" value="GMA86469.1"/>
    <property type="molecule type" value="Genomic_DNA"/>
</dbReference>
<reference evidence="4" key="1">
    <citation type="journal article" date="2019" name="Int. J. Syst. Evol. Microbiol.">
        <title>The Global Catalogue of Microorganisms (GCM) 10K type strain sequencing project: providing services to taxonomists for standard genome sequencing and annotation.</title>
        <authorList>
            <consortium name="The Broad Institute Genomics Platform"/>
            <consortium name="The Broad Institute Genome Sequencing Center for Infectious Disease"/>
            <person name="Wu L."/>
            <person name="Ma J."/>
        </authorList>
    </citation>
    <scope>NUCLEOTIDE SEQUENCE [LARGE SCALE GENOMIC DNA]</scope>
    <source>
        <strain evidence="4">NBRC 108730</strain>
    </source>
</reference>